<evidence type="ECO:0008006" key="3">
    <source>
        <dbReference type="Google" id="ProtNLM"/>
    </source>
</evidence>
<keyword evidence="2" id="KW-1185">Reference proteome</keyword>
<name>A0A1A9EYE6_9GAMM</name>
<dbReference type="EMBL" id="CP015839">
    <property type="protein sequence ID" value="ANG62539.1"/>
    <property type="molecule type" value="Genomic_DNA"/>
</dbReference>
<dbReference type="Proteomes" id="UP000078070">
    <property type="component" value="Chromosome"/>
</dbReference>
<dbReference type="STRING" id="1821621.A8C75_08595"/>
<evidence type="ECO:0000313" key="2">
    <source>
        <dbReference type="Proteomes" id="UP000078070"/>
    </source>
</evidence>
<organism evidence="1 2">
    <name type="scientific">Marinobacterium aestuarii</name>
    <dbReference type="NCBI Taxonomy" id="1821621"/>
    <lineage>
        <taxon>Bacteria</taxon>
        <taxon>Pseudomonadati</taxon>
        <taxon>Pseudomonadota</taxon>
        <taxon>Gammaproteobacteria</taxon>
        <taxon>Oceanospirillales</taxon>
        <taxon>Oceanospirillaceae</taxon>
        <taxon>Marinobacterium</taxon>
    </lineage>
</organism>
<proteinExistence type="predicted"/>
<accession>A0A1A9EYE6</accession>
<reference evidence="2" key="1">
    <citation type="submission" date="2016-05" db="EMBL/GenBank/DDBJ databases">
        <authorList>
            <person name="Baek K."/>
            <person name="Yang S.-J."/>
        </authorList>
    </citation>
    <scope>NUCLEOTIDE SEQUENCE [LARGE SCALE GENOMIC DNA]</scope>
    <source>
        <strain evidence="2">ST58-10</strain>
    </source>
</reference>
<reference evidence="1 2" key="2">
    <citation type="journal article" date="2018" name="Int. J. Syst. Evol. Microbiol.">
        <title>Marinobacterium aestuarii sp. nov., a benzene-degrading marine bacterium isolated from estuary sediment.</title>
        <authorList>
            <person name="Bae S.S."/>
            <person name="Jung J."/>
            <person name="Chung D."/>
            <person name="Baek K."/>
        </authorList>
    </citation>
    <scope>NUCLEOTIDE SEQUENCE [LARGE SCALE GENOMIC DNA]</scope>
    <source>
        <strain evidence="1 2">ST58-10</strain>
    </source>
</reference>
<dbReference type="OrthoDB" id="5737962at2"/>
<protein>
    <recommendedName>
        <fullName evidence="3">VacJ</fullName>
    </recommendedName>
</protein>
<dbReference type="RefSeq" id="WP_067380775.1">
    <property type="nucleotide sequence ID" value="NZ_CP015839.1"/>
</dbReference>
<dbReference type="AlphaFoldDB" id="A0A1A9EYE6"/>
<sequence>MKLLNRAAFALLPRQPFADWVSALPADTAQASDQDTSLAALRAEGTLYLIDEVFSEEDFAAAQSDHWRKMFENELSAWDEFADHWPGNLSAELFDAWFELQPQLMAIDLSSKPLMLAPLQD</sequence>
<dbReference type="KEGG" id="mars:A8C75_08595"/>
<evidence type="ECO:0000313" key="1">
    <source>
        <dbReference type="EMBL" id="ANG62539.1"/>
    </source>
</evidence>
<gene>
    <name evidence="1" type="ORF">A8C75_08595</name>
</gene>